<dbReference type="AlphaFoldDB" id="A0A2S5B835"/>
<keyword evidence="9" id="KW-1185">Reference proteome</keyword>
<dbReference type="InterPro" id="IPR039678">
    <property type="entry name" value="CTNNBL1"/>
</dbReference>
<dbReference type="STRING" id="741276.A0A2S5B835"/>
<feature type="compositionally biased region" description="Acidic residues" evidence="6">
    <location>
        <begin position="71"/>
        <end position="82"/>
    </location>
</feature>
<protein>
    <recommendedName>
        <fullName evidence="7">Beta-catenin-like protein 1 N-terminal domain-containing protein</fullName>
    </recommendedName>
</protein>
<dbReference type="Proteomes" id="UP000237144">
    <property type="component" value="Unassembled WGS sequence"/>
</dbReference>
<evidence type="ECO:0000256" key="4">
    <source>
        <dbReference type="ARBA" id="ARBA00023054"/>
    </source>
</evidence>
<dbReference type="GO" id="GO:0010467">
    <property type="term" value="P:gene expression"/>
    <property type="evidence" value="ECO:0007669"/>
    <property type="project" value="UniProtKB-ARBA"/>
</dbReference>
<feature type="compositionally biased region" description="Low complexity" evidence="6">
    <location>
        <begin position="45"/>
        <end position="56"/>
    </location>
</feature>
<dbReference type="InterPro" id="IPR013180">
    <property type="entry name" value="CTNNBL1_N"/>
</dbReference>
<evidence type="ECO:0000256" key="6">
    <source>
        <dbReference type="SAM" id="MobiDB-lite"/>
    </source>
</evidence>
<proteinExistence type="predicted"/>
<keyword evidence="5" id="KW-0539">Nucleus</keyword>
<dbReference type="EMBL" id="PJQD01000044">
    <property type="protein sequence ID" value="POY72938.1"/>
    <property type="molecule type" value="Genomic_DNA"/>
</dbReference>
<evidence type="ECO:0000313" key="9">
    <source>
        <dbReference type="Proteomes" id="UP000237144"/>
    </source>
</evidence>
<reference evidence="8 9" key="1">
    <citation type="journal article" date="2018" name="Front. Microbiol.">
        <title>Prospects for Fungal Bioremediation of Acidic Radioactive Waste Sites: Characterization and Genome Sequence of Rhodotorula taiwanensis MD1149.</title>
        <authorList>
            <person name="Tkavc R."/>
            <person name="Matrosova V.Y."/>
            <person name="Grichenko O.E."/>
            <person name="Gostincar C."/>
            <person name="Volpe R.P."/>
            <person name="Klimenkova P."/>
            <person name="Gaidamakova E.K."/>
            <person name="Zhou C.E."/>
            <person name="Stewart B.J."/>
            <person name="Lyman M.G."/>
            <person name="Malfatti S.A."/>
            <person name="Rubinfeld B."/>
            <person name="Courtot M."/>
            <person name="Singh J."/>
            <person name="Dalgard C.L."/>
            <person name="Hamilton T."/>
            <person name="Frey K.G."/>
            <person name="Gunde-Cimerman N."/>
            <person name="Dugan L."/>
            <person name="Daly M.J."/>
        </authorList>
    </citation>
    <scope>NUCLEOTIDE SEQUENCE [LARGE SCALE GENOMIC DNA]</scope>
    <source>
        <strain evidence="8 9">MD1149</strain>
    </source>
</reference>
<organism evidence="8 9">
    <name type="scientific">Rhodotorula taiwanensis</name>
    <dbReference type="NCBI Taxonomy" id="741276"/>
    <lineage>
        <taxon>Eukaryota</taxon>
        <taxon>Fungi</taxon>
        <taxon>Dikarya</taxon>
        <taxon>Basidiomycota</taxon>
        <taxon>Pucciniomycotina</taxon>
        <taxon>Microbotryomycetes</taxon>
        <taxon>Sporidiobolales</taxon>
        <taxon>Sporidiobolaceae</taxon>
        <taxon>Rhodotorula</taxon>
    </lineage>
</organism>
<dbReference type="PANTHER" id="PTHR14978">
    <property type="entry name" value="BETA-CATENIN-LIKE PROTEIN 1 NUCLEAR ASSOCIATED PROTEIN"/>
    <property type="match status" value="1"/>
</dbReference>
<name>A0A2S5B835_9BASI</name>
<dbReference type="GO" id="GO:0005681">
    <property type="term" value="C:spliceosomal complex"/>
    <property type="evidence" value="ECO:0007669"/>
    <property type="project" value="TreeGrafter"/>
</dbReference>
<evidence type="ECO:0000313" key="8">
    <source>
        <dbReference type="EMBL" id="POY72938.1"/>
    </source>
</evidence>
<dbReference type="SMART" id="SM01156">
    <property type="entry name" value="DUF1716"/>
    <property type="match status" value="1"/>
</dbReference>
<evidence type="ECO:0000256" key="2">
    <source>
        <dbReference type="ARBA" id="ARBA00022553"/>
    </source>
</evidence>
<feature type="region of interest" description="Disordered" evidence="6">
    <location>
        <begin position="1"/>
        <end position="95"/>
    </location>
</feature>
<keyword evidence="4" id="KW-0175">Coiled coil</keyword>
<evidence type="ECO:0000259" key="7">
    <source>
        <dbReference type="SMART" id="SM01156"/>
    </source>
</evidence>
<dbReference type="Gene3D" id="1.25.10.10">
    <property type="entry name" value="Leucine-rich Repeat Variant"/>
    <property type="match status" value="1"/>
</dbReference>
<dbReference type="Pfam" id="PF08216">
    <property type="entry name" value="CTNNBL"/>
    <property type="match status" value="1"/>
</dbReference>
<comment type="subcellular location">
    <subcellularLocation>
        <location evidence="1">Nucleus</location>
    </subcellularLocation>
</comment>
<dbReference type="InterPro" id="IPR011989">
    <property type="entry name" value="ARM-like"/>
</dbReference>
<evidence type="ECO:0000256" key="5">
    <source>
        <dbReference type="ARBA" id="ARBA00023242"/>
    </source>
</evidence>
<evidence type="ECO:0000256" key="3">
    <source>
        <dbReference type="ARBA" id="ARBA00022737"/>
    </source>
</evidence>
<dbReference type="FunFam" id="1.25.10.10:FF:001136">
    <property type="entry name" value="Beta-catenin-like protein 1"/>
    <property type="match status" value="1"/>
</dbReference>
<comment type="caution">
    <text evidence="8">The sequence shown here is derived from an EMBL/GenBank/DDBJ whole genome shotgun (WGS) entry which is preliminary data.</text>
</comment>
<accession>A0A2S5B835</accession>
<gene>
    <name evidence="8" type="ORF">BMF94_4014</name>
</gene>
<dbReference type="PANTHER" id="PTHR14978:SF0">
    <property type="entry name" value="BETA-CATENIN-LIKE PROTEIN 1"/>
    <property type="match status" value="1"/>
</dbReference>
<dbReference type="InterPro" id="IPR016024">
    <property type="entry name" value="ARM-type_fold"/>
</dbReference>
<dbReference type="SUPFAM" id="SSF48371">
    <property type="entry name" value="ARM repeat"/>
    <property type="match status" value="1"/>
</dbReference>
<evidence type="ECO:0000256" key="1">
    <source>
        <dbReference type="ARBA" id="ARBA00004123"/>
    </source>
</evidence>
<sequence>MDIDDIFKRPPLPKSAISGAGANKRKHEPPTFDPQSYKSVKLDSDSSASTAAGTSGPTAKKSGVTIRDVGEDGSDEDEDDLDANGKGGEFAPGQDADYYAEEDGDGRFFGGGLSNVQKQVLQIMENGGEEQELPGEDLTPQSVRKQLLGLEKAVNKNRDLRTKYPTDPEKFVDSEFNLLETLRALFLFSTKPALTYPLMLENATPNTLADLLSHENIDVPVAVIEVLEELLDPEDLEGGDLEDEEDGEQAEELLEQKRAALKALLDGLVEAGVVDLVVAQLQRLNEEDEGERTGLFHTLGLIENLVTLSPQIASPFLSPKSPFLSFLISRLAQDKKPSEYDQNRYYAAEMLALVLSLPPELVDGVNEARQRVGQEGGVDSLLKVLSVYRKRDPHSGDEIEFMENTFDALCSCLSSPIPTRSTTVSPGRPAVHVVKSAFLEGEGVELLVLMLKAKNLSRSRAIKTLDHALQGREGAPLCERFVESLGLKTLFAVFMGRSDDKKKKKAAGLTTHEDIEHILAILSSLFTSLPSDSPSRMRLLAKFVENDYEKVDRLLEIREELEARIAKGIDPALASEMDDDELYLEKLENGLFALQLTDYVVAWVCMEDDGARDHIIMLLSRRDQSLRDVVAVLDEYASNIGDGDAAGADRPEDAPPTEGEERRAILGELAQYLESVA</sequence>
<dbReference type="OrthoDB" id="1898821at2759"/>
<keyword evidence="2" id="KW-0597">Phosphoprotein</keyword>
<feature type="domain" description="Beta-catenin-like protein 1 N-terminal" evidence="7">
    <location>
        <begin position="113"/>
        <end position="224"/>
    </location>
</feature>
<keyword evidence="3" id="KW-0677">Repeat</keyword>